<dbReference type="Pfam" id="PF00583">
    <property type="entry name" value="Acetyltransf_1"/>
    <property type="match status" value="1"/>
</dbReference>
<protein>
    <submittedName>
        <fullName evidence="4">GNAT family N-acetyltransferase</fullName>
    </submittedName>
</protein>
<dbReference type="PROSITE" id="PS51186">
    <property type="entry name" value="GNAT"/>
    <property type="match status" value="1"/>
</dbReference>
<evidence type="ECO:0000313" key="4">
    <source>
        <dbReference type="EMBL" id="QEC71097.1"/>
    </source>
</evidence>
<dbReference type="RefSeq" id="WP_146780355.1">
    <property type="nucleotide sequence ID" value="NZ_CP042434.1"/>
</dbReference>
<dbReference type="InterPro" id="IPR000182">
    <property type="entry name" value="GNAT_dom"/>
</dbReference>
<dbReference type="GO" id="GO:0016747">
    <property type="term" value="F:acyltransferase activity, transferring groups other than amino-acyl groups"/>
    <property type="evidence" value="ECO:0007669"/>
    <property type="project" value="InterPro"/>
</dbReference>
<evidence type="ECO:0000313" key="5">
    <source>
        <dbReference type="Proteomes" id="UP000321291"/>
    </source>
</evidence>
<accession>A0A5B8VHN1</accession>
<feature type="domain" description="N-acetyltransferase" evidence="3">
    <location>
        <begin position="16"/>
        <end position="146"/>
    </location>
</feature>
<dbReference type="PANTHER" id="PTHR43420:SF12">
    <property type="entry name" value="N-ACETYLTRANSFERASE DOMAIN-CONTAINING PROTEIN"/>
    <property type="match status" value="1"/>
</dbReference>
<evidence type="ECO:0000256" key="1">
    <source>
        <dbReference type="ARBA" id="ARBA00022679"/>
    </source>
</evidence>
<sequence length="146" mass="16476">MKDTRVITPEEKLSAQELTKLSAFLFEHLEQYGDERTAIEKAILYANSKDTPGGYLIEVLEDGVLVSAAVINKTGMGEYIPENILVYLATHKDKRGQGLGSQLMRQMVDLVTGDIALHVEPENPAKRLYEKFGFSNKYLEMRLIKK</sequence>
<dbReference type="EMBL" id="CP042434">
    <property type="protein sequence ID" value="QEC71097.1"/>
    <property type="molecule type" value="Genomic_DNA"/>
</dbReference>
<dbReference type="InterPro" id="IPR016181">
    <property type="entry name" value="Acyl_CoA_acyltransferase"/>
</dbReference>
<name>A0A5B8VHN1_9BACT</name>
<dbReference type="AlphaFoldDB" id="A0A5B8VHN1"/>
<evidence type="ECO:0000259" key="3">
    <source>
        <dbReference type="PROSITE" id="PS51186"/>
    </source>
</evidence>
<dbReference type="PANTHER" id="PTHR43420">
    <property type="entry name" value="ACETYLTRANSFERASE"/>
    <property type="match status" value="1"/>
</dbReference>
<evidence type="ECO:0000256" key="2">
    <source>
        <dbReference type="ARBA" id="ARBA00023315"/>
    </source>
</evidence>
<dbReference type="OrthoDB" id="7585366at2"/>
<dbReference type="InterPro" id="IPR050680">
    <property type="entry name" value="YpeA/RimI_acetyltransf"/>
</dbReference>
<proteinExistence type="predicted"/>
<dbReference type="KEGG" id="agi:FSB73_04775"/>
<keyword evidence="1 4" id="KW-0808">Transferase</keyword>
<organism evidence="4 5">
    <name type="scientific">Arachidicoccus ginsenosidivorans</name>
    <dbReference type="NCBI Taxonomy" id="496057"/>
    <lineage>
        <taxon>Bacteria</taxon>
        <taxon>Pseudomonadati</taxon>
        <taxon>Bacteroidota</taxon>
        <taxon>Chitinophagia</taxon>
        <taxon>Chitinophagales</taxon>
        <taxon>Chitinophagaceae</taxon>
        <taxon>Arachidicoccus</taxon>
    </lineage>
</organism>
<keyword evidence="2" id="KW-0012">Acyltransferase</keyword>
<gene>
    <name evidence="4" type="ORF">FSB73_04775</name>
</gene>
<dbReference type="CDD" id="cd04301">
    <property type="entry name" value="NAT_SF"/>
    <property type="match status" value="1"/>
</dbReference>
<keyword evidence="5" id="KW-1185">Reference proteome</keyword>
<reference evidence="4 5" key="1">
    <citation type="journal article" date="2017" name="Int. J. Syst. Evol. Microbiol.">
        <title>Arachidicoccus ginsenosidivorans sp. nov., with ginsenoside-converting activity isolated from ginseng cultivating soil.</title>
        <authorList>
            <person name="Siddiqi M.Z."/>
            <person name="Aslam Z."/>
            <person name="Im W.T."/>
        </authorList>
    </citation>
    <scope>NUCLEOTIDE SEQUENCE [LARGE SCALE GENOMIC DNA]</scope>
    <source>
        <strain evidence="4 5">Gsoil 809</strain>
    </source>
</reference>
<dbReference type="SUPFAM" id="SSF55729">
    <property type="entry name" value="Acyl-CoA N-acyltransferases (Nat)"/>
    <property type="match status" value="1"/>
</dbReference>
<dbReference type="Gene3D" id="3.40.630.30">
    <property type="match status" value="1"/>
</dbReference>
<dbReference type="Proteomes" id="UP000321291">
    <property type="component" value="Chromosome"/>
</dbReference>